<dbReference type="PANTHER" id="PTHR40029">
    <property type="match status" value="1"/>
</dbReference>
<keyword evidence="5 9" id="KW-0443">Lipid metabolism</keyword>
<comment type="cofactor">
    <cofactor evidence="9">
        <name>Mg(2+)</name>
        <dbReference type="ChEBI" id="CHEBI:18420"/>
    </cofactor>
</comment>
<dbReference type="GO" id="GO:0005737">
    <property type="term" value="C:cytoplasm"/>
    <property type="evidence" value="ECO:0007669"/>
    <property type="project" value="UniProtKB-SubCell"/>
</dbReference>
<feature type="binding site" evidence="9">
    <location>
        <position position="24"/>
    </location>
    <ligand>
        <name>Mg(2+)</name>
        <dbReference type="ChEBI" id="CHEBI:18420"/>
    </ligand>
</feature>
<evidence type="ECO:0000313" key="11">
    <source>
        <dbReference type="Proteomes" id="UP000288215"/>
    </source>
</evidence>
<comment type="subcellular location">
    <subcellularLocation>
        <location evidence="9">Cytoplasm</location>
    </subcellularLocation>
</comment>
<comment type="caution">
    <text evidence="10">The sequence shown here is derived from an EMBL/GenBank/DDBJ whole genome shotgun (WGS) entry which is preliminary data.</text>
</comment>
<keyword evidence="4 9" id="KW-0460">Magnesium</keyword>
<dbReference type="PANTHER" id="PTHR40029:SF2">
    <property type="entry name" value="HEPTAPRENYLGLYCERYL PHOSPHATE SYNTHASE"/>
    <property type="match status" value="1"/>
</dbReference>
<keyword evidence="3 9" id="KW-0479">Metal-binding</keyword>
<dbReference type="NCBIfam" id="TIGR01769">
    <property type="entry name" value="GGGP"/>
    <property type="match status" value="1"/>
</dbReference>
<dbReference type="InterPro" id="IPR038597">
    <property type="entry name" value="GGGP/HepGP_synthase_sf"/>
</dbReference>
<evidence type="ECO:0000256" key="7">
    <source>
        <dbReference type="ARBA" id="ARBA00023264"/>
    </source>
</evidence>
<dbReference type="GO" id="GO:0047294">
    <property type="term" value="F:phosphoglycerol geranylgeranyltransferase activity"/>
    <property type="evidence" value="ECO:0007669"/>
    <property type="project" value="UniProtKB-UniRule"/>
</dbReference>
<evidence type="ECO:0000256" key="8">
    <source>
        <dbReference type="ARBA" id="ARBA00047288"/>
    </source>
</evidence>
<dbReference type="Gene3D" id="3.20.20.390">
    <property type="entry name" value="FMN-linked oxidoreductases"/>
    <property type="match status" value="1"/>
</dbReference>
<evidence type="ECO:0000256" key="2">
    <source>
        <dbReference type="ARBA" id="ARBA00022679"/>
    </source>
</evidence>
<dbReference type="EMBL" id="RXGA01000004">
    <property type="protein sequence ID" value="RWX72730.1"/>
    <property type="molecule type" value="Genomic_DNA"/>
</dbReference>
<accession>A0A3S3RZ13</accession>
<evidence type="ECO:0000256" key="9">
    <source>
        <dbReference type="HAMAP-Rule" id="MF_00112"/>
    </source>
</evidence>
<proteinExistence type="inferred from homology"/>
<evidence type="ECO:0000256" key="3">
    <source>
        <dbReference type="ARBA" id="ARBA00022723"/>
    </source>
</evidence>
<comment type="similarity">
    <text evidence="9">Belongs to the GGGP/HepGP synthase family.</text>
</comment>
<keyword evidence="2 9" id="KW-0808">Transferase</keyword>
<evidence type="ECO:0000256" key="6">
    <source>
        <dbReference type="ARBA" id="ARBA00023209"/>
    </source>
</evidence>
<dbReference type="NCBIfam" id="NF003198">
    <property type="entry name" value="PRK04169.1-2"/>
    <property type="match status" value="1"/>
</dbReference>
<dbReference type="SUPFAM" id="SSF51395">
    <property type="entry name" value="FMN-linked oxidoreductases"/>
    <property type="match status" value="1"/>
</dbReference>
<dbReference type="HAMAP" id="MF_00112">
    <property type="entry name" value="GGGP_HepGP_synthase"/>
    <property type="match status" value="1"/>
</dbReference>
<dbReference type="EC" id="2.5.1.41" evidence="9"/>
<dbReference type="GO" id="GO:0120536">
    <property type="term" value="F:heptaprenylglyceryl phosphate synthase activity"/>
    <property type="evidence" value="ECO:0007669"/>
    <property type="project" value="UniProtKB-ARBA"/>
</dbReference>
<evidence type="ECO:0000256" key="4">
    <source>
        <dbReference type="ARBA" id="ARBA00022842"/>
    </source>
</evidence>
<dbReference type="InterPro" id="IPR008205">
    <property type="entry name" value="GGGP_HepGP_synthase"/>
</dbReference>
<feature type="binding site" evidence="9">
    <location>
        <position position="53"/>
    </location>
    <ligand>
        <name>Mg(2+)</name>
        <dbReference type="ChEBI" id="CHEBI:18420"/>
    </ligand>
</feature>
<dbReference type="UniPathway" id="UPA00940"/>
<evidence type="ECO:0000313" key="10">
    <source>
        <dbReference type="EMBL" id="RWX72730.1"/>
    </source>
</evidence>
<dbReference type="GO" id="GO:0000287">
    <property type="term" value="F:magnesium ion binding"/>
    <property type="evidence" value="ECO:0007669"/>
    <property type="project" value="UniProtKB-UniRule"/>
</dbReference>
<dbReference type="FunFam" id="3.20.20.390:FF:000001">
    <property type="entry name" value="Heptaprenylglyceryl phosphate synthase"/>
    <property type="match status" value="1"/>
</dbReference>
<keyword evidence="9" id="KW-0963">Cytoplasm</keyword>
<dbReference type="NCBIfam" id="TIGR01768">
    <property type="entry name" value="GGGP-family"/>
    <property type="match status" value="1"/>
</dbReference>
<comment type="pathway">
    <text evidence="9">Membrane lipid metabolism; glycerophospholipid metabolism.</text>
</comment>
<evidence type="ECO:0000256" key="1">
    <source>
        <dbReference type="ARBA" id="ARBA00022516"/>
    </source>
</evidence>
<gene>
    <name evidence="10" type="ORF">Metus_1589</name>
</gene>
<protein>
    <recommendedName>
        <fullName evidence="9">Geranylgeranylglyceryl phosphate synthase</fullName>
        <shortName evidence="9">GGGP synthase</shortName>
        <shortName evidence="9">GGGPS</shortName>
        <ecNumber evidence="9">2.5.1.41</ecNumber>
    </recommendedName>
    <alternativeName>
        <fullName evidence="9">(S)-3-O-geranylgeranylglyceryl phosphate synthase</fullName>
    </alternativeName>
    <alternativeName>
        <fullName evidence="9">Phosphoglycerol geranylgeranyltransferase</fullName>
    </alternativeName>
</protein>
<keyword evidence="6 9" id="KW-0594">Phospholipid biosynthesis</keyword>
<sequence length="253" mass="26963">MRRVESYLNDQIRKMGCIHLTLIDPDKCTPEQARSIALEGEKLGTSAFMIGGSTCVGGELLDELIKGLKSGSSLPVILFPGSLFGISRYADAVWFMSVLNSSNVYYITGAQAIGARTVRAYNLEAIPLGYIIISPGGTAGFISQAMTIPHDKPEVAAIYSLAAQYMGMRFVYLERGSGVEAPVPPSMVQLVRKVASEVRLVVGGGIKTREQAKELAKAGAEIIVTGNVVEERGIVGLKEIIGGIEEGVNERGA</sequence>
<dbReference type="AlphaFoldDB" id="A0A3S3RZ13"/>
<dbReference type="InterPro" id="IPR010946">
    <property type="entry name" value="GGGP_synth"/>
</dbReference>
<keyword evidence="1 9" id="KW-0444">Lipid biosynthesis</keyword>
<comment type="caution">
    <text evidence="9">Lacks conserved residue(s) required for the propagation of feature annotation.</text>
</comment>
<dbReference type="Proteomes" id="UP000288215">
    <property type="component" value="Unassembled WGS sequence"/>
</dbReference>
<comment type="function">
    <text evidence="9">Prenyltransferase that catalyzes the transfer of the geranylgeranyl moiety of geranylgeranyl diphosphate (GGPP) to the C3 hydroxyl of sn-glycerol-1-phosphate (G1P). This reaction is the first ether-bond-formation step in the biosynthesis of archaeal membrane lipids.</text>
</comment>
<dbReference type="InterPro" id="IPR039074">
    <property type="entry name" value="GGGP/HepGP_synthase_I"/>
</dbReference>
<comment type="catalytic activity">
    <reaction evidence="8 9">
        <text>sn-glycerol 1-phosphate + (2E,6E,10E)-geranylgeranyl diphosphate = sn-3-O-(geranylgeranyl)glycerol 1-phosphate + diphosphate</text>
        <dbReference type="Rhea" id="RHEA:23404"/>
        <dbReference type="ChEBI" id="CHEBI:33019"/>
        <dbReference type="ChEBI" id="CHEBI:57677"/>
        <dbReference type="ChEBI" id="CHEBI:57685"/>
        <dbReference type="ChEBI" id="CHEBI:58756"/>
        <dbReference type="EC" id="2.5.1.41"/>
    </reaction>
</comment>
<dbReference type="Pfam" id="PF01884">
    <property type="entry name" value="PcrB"/>
    <property type="match status" value="1"/>
</dbReference>
<keyword evidence="7 9" id="KW-1208">Phospholipid metabolism</keyword>
<dbReference type="CDD" id="cd02812">
    <property type="entry name" value="PcrB_like"/>
    <property type="match status" value="1"/>
</dbReference>
<evidence type="ECO:0000256" key="5">
    <source>
        <dbReference type="ARBA" id="ARBA00023098"/>
    </source>
</evidence>
<organism evidence="10 11">
    <name type="scientific">Methanosuratincola subterraneus</name>
    <dbReference type="NCBI Taxonomy" id="2593994"/>
    <lineage>
        <taxon>Archaea</taxon>
        <taxon>Thermoproteota</taxon>
        <taxon>Methanosuratincolia</taxon>
        <taxon>Candidatus Methanomethylicales</taxon>
        <taxon>Candidatus Methanomethylicaceae</taxon>
        <taxon>Candidatus Methanosuratincola (ex Vanwonterghem et al. 2016)</taxon>
    </lineage>
</organism>
<name>A0A3S3RZ13_METS7</name>
<reference evidence="10 11" key="1">
    <citation type="submission" date="2018-12" db="EMBL/GenBank/DDBJ databases">
        <title>The complete genome of the methanogenic archaea of the candidate phylum Verstraetearchaeota, obtained from the metagenome of underground thermal water.</title>
        <authorList>
            <person name="Kadnikov V.V."/>
            <person name="Mardanov A.V."/>
            <person name="Beletsky A.V."/>
            <person name="Karnachuk O.V."/>
            <person name="Ravin N.V."/>
        </authorList>
    </citation>
    <scope>NUCLEOTIDE SEQUENCE [LARGE SCALE GENOMIC DNA]</scope>
    <source>
        <strain evidence="10">Ch88</strain>
    </source>
</reference>
<dbReference type="GO" id="GO:0046474">
    <property type="term" value="P:glycerophospholipid biosynthetic process"/>
    <property type="evidence" value="ECO:0007669"/>
    <property type="project" value="UniProtKB-UniRule"/>
</dbReference>